<name>A0A9J6EIN8_RHIMP</name>
<gene>
    <name evidence="2" type="ORF">HPB51_019086</name>
</gene>
<evidence type="ECO:0000259" key="1">
    <source>
        <dbReference type="SMART" id="SM00703"/>
    </source>
</evidence>
<evidence type="ECO:0000313" key="3">
    <source>
        <dbReference type="Proteomes" id="UP000821866"/>
    </source>
</evidence>
<protein>
    <recommendedName>
        <fullName evidence="1">Nose resistant-to-fluoxetine protein N-terminal domain-containing protein</fullName>
    </recommendedName>
</protein>
<reference evidence="2" key="1">
    <citation type="journal article" date="2020" name="Cell">
        <title>Large-Scale Comparative Analyses of Tick Genomes Elucidate Their Genetic Diversity and Vector Capacities.</title>
        <authorList>
            <consortium name="Tick Genome and Microbiome Consortium (TIGMIC)"/>
            <person name="Jia N."/>
            <person name="Wang J."/>
            <person name="Shi W."/>
            <person name="Du L."/>
            <person name="Sun Y."/>
            <person name="Zhan W."/>
            <person name="Jiang J.F."/>
            <person name="Wang Q."/>
            <person name="Zhang B."/>
            <person name="Ji P."/>
            <person name="Bell-Sakyi L."/>
            <person name="Cui X.M."/>
            <person name="Yuan T.T."/>
            <person name="Jiang B.G."/>
            <person name="Yang W.F."/>
            <person name="Lam T.T."/>
            <person name="Chang Q.C."/>
            <person name="Ding S.J."/>
            <person name="Wang X.J."/>
            <person name="Zhu J.G."/>
            <person name="Ruan X.D."/>
            <person name="Zhao L."/>
            <person name="Wei J.T."/>
            <person name="Ye R.Z."/>
            <person name="Que T.C."/>
            <person name="Du C.H."/>
            <person name="Zhou Y.H."/>
            <person name="Cheng J.X."/>
            <person name="Dai P.F."/>
            <person name="Guo W.B."/>
            <person name="Han X.H."/>
            <person name="Huang E.J."/>
            <person name="Li L.F."/>
            <person name="Wei W."/>
            <person name="Gao Y.C."/>
            <person name="Liu J.Z."/>
            <person name="Shao H.Z."/>
            <person name="Wang X."/>
            <person name="Wang C.C."/>
            <person name="Yang T.C."/>
            <person name="Huo Q.B."/>
            <person name="Li W."/>
            <person name="Chen H.Y."/>
            <person name="Chen S.E."/>
            <person name="Zhou L.G."/>
            <person name="Ni X.B."/>
            <person name="Tian J.H."/>
            <person name="Sheng Y."/>
            <person name="Liu T."/>
            <person name="Pan Y.S."/>
            <person name="Xia L.Y."/>
            <person name="Li J."/>
            <person name="Zhao F."/>
            <person name="Cao W.C."/>
        </authorList>
    </citation>
    <scope>NUCLEOTIDE SEQUENCE</scope>
    <source>
        <strain evidence="2">Rmic-2018</strain>
    </source>
</reference>
<dbReference type="Proteomes" id="UP000821866">
    <property type="component" value="Chromosome 2"/>
</dbReference>
<dbReference type="EMBL" id="JABSTU010000004">
    <property type="protein sequence ID" value="KAH8034021.1"/>
    <property type="molecule type" value="Genomic_DNA"/>
</dbReference>
<organism evidence="2 3">
    <name type="scientific">Rhipicephalus microplus</name>
    <name type="common">Cattle tick</name>
    <name type="synonym">Boophilus microplus</name>
    <dbReference type="NCBI Taxonomy" id="6941"/>
    <lineage>
        <taxon>Eukaryota</taxon>
        <taxon>Metazoa</taxon>
        <taxon>Ecdysozoa</taxon>
        <taxon>Arthropoda</taxon>
        <taxon>Chelicerata</taxon>
        <taxon>Arachnida</taxon>
        <taxon>Acari</taxon>
        <taxon>Parasitiformes</taxon>
        <taxon>Ixodida</taxon>
        <taxon>Ixodoidea</taxon>
        <taxon>Ixodidae</taxon>
        <taxon>Rhipicephalinae</taxon>
        <taxon>Rhipicephalus</taxon>
        <taxon>Boophilus</taxon>
    </lineage>
</organism>
<dbReference type="SMART" id="SM00703">
    <property type="entry name" value="NRF"/>
    <property type="match status" value="1"/>
</dbReference>
<evidence type="ECO:0000313" key="2">
    <source>
        <dbReference type="EMBL" id="KAH8034021.1"/>
    </source>
</evidence>
<proteinExistence type="predicted"/>
<sequence>MSSDSISVPSSFTRQLLGADLRPECSLALLRIVPALKKLKPWALKLLDATGKYPTGMLQFSRADIGAFDECLETEVNDAYGNVVSHGQYCSLLFNLKEGSIGDEEMTFLSSVLHPKAHGLSTEDLQDTVRVIVREKLRKLSPPLKPHLDR</sequence>
<dbReference type="Pfam" id="PF20146">
    <property type="entry name" value="NRF"/>
    <property type="match status" value="1"/>
</dbReference>
<keyword evidence="3" id="KW-1185">Reference proteome</keyword>
<feature type="domain" description="Nose resistant-to-fluoxetine protein N-terminal" evidence="1">
    <location>
        <begin position="22"/>
        <end position="129"/>
    </location>
</feature>
<accession>A0A9J6EIN8</accession>
<comment type="caution">
    <text evidence="2">The sequence shown here is derived from an EMBL/GenBank/DDBJ whole genome shotgun (WGS) entry which is preliminary data.</text>
</comment>
<dbReference type="VEuPathDB" id="VectorBase:LOC119182217"/>
<reference evidence="2" key="2">
    <citation type="submission" date="2021-09" db="EMBL/GenBank/DDBJ databases">
        <authorList>
            <person name="Jia N."/>
            <person name="Wang J."/>
            <person name="Shi W."/>
            <person name="Du L."/>
            <person name="Sun Y."/>
            <person name="Zhan W."/>
            <person name="Jiang J."/>
            <person name="Wang Q."/>
            <person name="Zhang B."/>
            <person name="Ji P."/>
            <person name="Sakyi L.B."/>
            <person name="Cui X."/>
            <person name="Yuan T."/>
            <person name="Jiang B."/>
            <person name="Yang W."/>
            <person name="Lam T.T.-Y."/>
            <person name="Chang Q."/>
            <person name="Ding S."/>
            <person name="Wang X."/>
            <person name="Zhu J."/>
            <person name="Ruan X."/>
            <person name="Zhao L."/>
            <person name="Wei J."/>
            <person name="Que T."/>
            <person name="Du C."/>
            <person name="Cheng J."/>
            <person name="Dai P."/>
            <person name="Han X."/>
            <person name="Huang E."/>
            <person name="Gao Y."/>
            <person name="Liu J."/>
            <person name="Shao H."/>
            <person name="Ye R."/>
            <person name="Li L."/>
            <person name="Wei W."/>
            <person name="Wang X."/>
            <person name="Wang C."/>
            <person name="Huo Q."/>
            <person name="Li W."/>
            <person name="Guo W."/>
            <person name="Chen H."/>
            <person name="Chen S."/>
            <person name="Zhou L."/>
            <person name="Zhou L."/>
            <person name="Ni X."/>
            <person name="Tian J."/>
            <person name="Zhou Y."/>
            <person name="Sheng Y."/>
            <person name="Liu T."/>
            <person name="Pan Y."/>
            <person name="Xia L."/>
            <person name="Li J."/>
            <person name="Zhao F."/>
            <person name="Cao W."/>
        </authorList>
    </citation>
    <scope>NUCLEOTIDE SEQUENCE</scope>
    <source>
        <strain evidence="2">Rmic-2018</strain>
        <tissue evidence="2">Larvae</tissue>
    </source>
</reference>
<dbReference type="AlphaFoldDB" id="A0A9J6EIN8"/>
<dbReference type="InterPro" id="IPR006621">
    <property type="entry name" value="Nose-resist-to-fluoxetine_N"/>
</dbReference>